<dbReference type="EMBL" id="LMWY01000049">
    <property type="protein sequence ID" value="KUN95348.1"/>
    <property type="molecule type" value="Genomic_DNA"/>
</dbReference>
<sequence>MPESPSTTRTLLVPSSSLLATLPITSRLSSRSTNTAATAPPNLADFTMHHVNNARDQGI</sequence>
<dbReference type="Proteomes" id="UP000053429">
    <property type="component" value="Unassembled WGS sequence"/>
</dbReference>
<organism evidence="1 2">
    <name type="scientific">Streptomyces caeruleatus</name>
    <dbReference type="NCBI Taxonomy" id="661399"/>
    <lineage>
        <taxon>Bacteria</taxon>
        <taxon>Bacillati</taxon>
        <taxon>Actinomycetota</taxon>
        <taxon>Actinomycetes</taxon>
        <taxon>Kitasatosporales</taxon>
        <taxon>Streptomycetaceae</taxon>
        <taxon>Streptomyces</taxon>
    </lineage>
</organism>
<keyword evidence="2" id="KW-1185">Reference proteome</keyword>
<protein>
    <submittedName>
        <fullName evidence="1">Uncharacterized protein</fullName>
    </submittedName>
</protein>
<evidence type="ECO:0000313" key="2">
    <source>
        <dbReference type="Proteomes" id="UP000053429"/>
    </source>
</evidence>
<comment type="caution">
    <text evidence="1">The sequence shown here is derived from an EMBL/GenBank/DDBJ whole genome shotgun (WGS) entry which is preliminary data.</text>
</comment>
<evidence type="ECO:0000313" key="1">
    <source>
        <dbReference type="EMBL" id="KUN95348.1"/>
    </source>
</evidence>
<dbReference type="STRING" id="661399.AQJ67_35710"/>
<proteinExistence type="predicted"/>
<reference evidence="1 2" key="1">
    <citation type="submission" date="2015-10" db="EMBL/GenBank/DDBJ databases">
        <title>Draft genome sequence of Streptomyces caeruleatus NRRL B-24802, type strain for the species Streptomyces caeruleatus.</title>
        <authorList>
            <person name="Ruckert C."/>
            <person name="Winkler A."/>
            <person name="Kalinowski J."/>
            <person name="Kampfer P."/>
            <person name="Glaeser S."/>
        </authorList>
    </citation>
    <scope>NUCLEOTIDE SEQUENCE [LARGE SCALE GENOMIC DNA]</scope>
    <source>
        <strain evidence="1 2">NRRL B-24802</strain>
    </source>
</reference>
<gene>
    <name evidence="1" type="ORF">AQJ67_35710</name>
</gene>
<dbReference type="AlphaFoldDB" id="A0A101TN49"/>
<accession>A0A101TN49</accession>
<name>A0A101TN49_9ACTN</name>